<dbReference type="GO" id="GO:0006355">
    <property type="term" value="P:regulation of DNA-templated transcription"/>
    <property type="evidence" value="ECO:0007669"/>
    <property type="project" value="InterPro"/>
</dbReference>
<evidence type="ECO:0000313" key="10">
    <source>
        <dbReference type="Proteomes" id="UP000190166"/>
    </source>
</evidence>
<evidence type="ECO:0000259" key="8">
    <source>
        <dbReference type="Pfam" id="PF00717"/>
    </source>
</evidence>
<organism evidence="9 10">
    <name type="scientific">Chitinophaga ginsengisegetis</name>
    <dbReference type="NCBI Taxonomy" id="393003"/>
    <lineage>
        <taxon>Bacteria</taxon>
        <taxon>Pseudomonadati</taxon>
        <taxon>Bacteroidota</taxon>
        <taxon>Chitinophagia</taxon>
        <taxon>Chitinophagales</taxon>
        <taxon>Chitinophagaceae</taxon>
        <taxon>Chitinophaga</taxon>
    </lineage>
</organism>
<dbReference type="NCBIfam" id="NF007621">
    <property type="entry name" value="PRK10276.1"/>
    <property type="match status" value="1"/>
</dbReference>
<dbReference type="GO" id="GO:0006281">
    <property type="term" value="P:DNA repair"/>
    <property type="evidence" value="ECO:0007669"/>
    <property type="project" value="UniProtKB-KW"/>
</dbReference>
<reference evidence="9 10" key="1">
    <citation type="submission" date="2017-02" db="EMBL/GenBank/DDBJ databases">
        <authorList>
            <person name="Peterson S.W."/>
        </authorList>
    </citation>
    <scope>NUCLEOTIDE SEQUENCE [LARGE SCALE GENOMIC DNA]</scope>
    <source>
        <strain evidence="9 10">DSM 18108</strain>
    </source>
</reference>
<proteinExistence type="inferred from homology"/>
<sequence>MIAMKLNPEVLLMPFFNTTIPAGFPSPAQDYSEEEIDLSKILQPNPTTTFIIRVKGNSMEQANMPDGCLVVVDRSLKAQSGSIVVAILDGEFTIKRLVKAGRNWVLHPENPFYKPIVITEDADFQVWGVVTNIVISAK</sequence>
<keyword evidence="4 7" id="KW-0068">Autocatalytic cleavage</keyword>
<dbReference type="PANTHER" id="PTHR33516">
    <property type="entry name" value="LEXA REPRESSOR"/>
    <property type="match status" value="1"/>
</dbReference>
<evidence type="ECO:0000256" key="7">
    <source>
        <dbReference type="RuleBase" id="RU003991"/>
    </source>
</evidence>
<keyword evidence="6" id="KW-0742">SOS response</keyword>
<keyword evidence="2" id="KW-0227">DNA damage</keyword>
<protein>
    <submittedName>
        <fullName evidence="9">DNA polymerase V</fullName>
    </submittedName>
</protein>
<dbReference type="EMBL" id="FUZZ01000006">
    <property type="protein sequence ID" value="SKD10088.1"/>
    <property type="molecule type" value="Genomic_DNA"/>
</dbReference>
<dbReference type="InterPro" id="IPR015927">
    <property type="entry name" value="Peptidase_S24_S26A/B/C"/>
</dbReference>
<gene>
    <name evidence="9" type="ORF">SAMN05660461_5988</name>
</gene>
<dbReference type="PRINTS" id="PR00726">
    <property type="entry name" value="LEXASERPTASE"/>
</dbReference>
<dbReference type="GO" id="GO:0003677">
    <property type="term" value="F:DNA binding"/>
    <property type="evidence" value="ECO:0007669"/>
    <property type="project" value="InterPro"/>
</dbReference>
<dbReference type="PANTHER" id="PTHR33516:SF2">
    <property type="entry name" value="LEXA REPRESSOR-RELATED"/>
    <property type="match status" value="1"/>
</dbReference>
<dbReference type="Gene3D" id="2.10.109.10">
    <property type="entry name" value="Umud Fragment, subunit A"/>
    <property type="match status" value="1"/>
</dbReference>
<dbReference type="Pfam" id="PF00717">
    <property type="entry name" value="Peptidase_S24"/>
    <property type="match status" value="1"/>
</dbReference>
<dbReference type="Proteomes" id="UP000190166">
    <property type="component" value="Unassembled WGS sequence"/>
</dbReference>
<dbReference type="InterPro" id="IPR039418">
    <property type="entry name" value="LexA-like"/>
</dbReference>
<evidence type="ECO:0000256" key="2">
    <source>
        <dbReference type="ARBA" id="ARBA00022763"/>
    </source>
</evidence>
<keyword evidence="5" id="KW-0234">DNA repair</keyword>
<dbReference type="InterPro" id="IPR006197">
    <property type="entry name" value="Peptidase_S24_LexA"/>
</dbReference>
<dbReference type="InterPro" id="IPR036286">
    <property type="entry name" value="LexA/Signal_pep-like_sf"/>
</dbReference>
<keyword evidence="10" id="KW-1185">Reference proteome</keyword>
<dbReference type="AlphaFoldDB" id="A0A1T5PCH5"/>
<evidence type="ECO:0000256" key="6">
    <source>
        <dbReference type="ARBA" id="ARBA00023236"/>
    </source>
</evidence>
<dbReference type="RefSeq" id="WP_235016083.1">
    <property type="nucleotide sequence ID" value="NZ_FUZZ01000006.1"/>
</dbReference>
<evidence type="ECO:0000313" key="9">
    <source>
        <dbReference type="EMBL" id="SKD10088.1"/>
    </source>
</evidence>
<dbReference type="SUPFAM" id="SSF51306">
    <property type="entry name" value="LexA/Signal peptidase"/>
    <property type="match status" value="1"/>
</dbReference>
<keyword evidence="3 7" id="KW-0378">Hydrolase</keyword>
<evidence type="ECO:0000256" key="4">
    <source>
        <dbReference type="ARBA" id="ARBA00022813"/>
    </source>
</evidence>
<accession>A0A1T5PCH5</accession>
<dbReference type="STRING" id="393003.SAMN05660461_5988"/>
<evidence type="ECO:0000256" key="5">
    <source>
        <dbReference type="ARBA" id="ARBA00023204"/>
    </source>
</evidence>
<name>A0A1T5PCH5_9BACT</name>
<evidence type="ECO:0000256" key="3">
    <source>
        <dbReference type="ARBA" id="ARBA00022801"/>
    </source>
</evidence>
<dbReference type="GO" id="GO:0016787">
    <property type="term" value="F:hydrolase activity"/>
    <property type="evidence" value="ECO:0007669"/>
    <property type="project" value="UniProtKB-KW"/>
</dbReference>
<dbReference type="CDD" id="cd06529">
    <property type="entry name" value="S24_LexA-like"/>
    <property type="match status" value="1"/>
</dbReference>
<feature type="domain" description="Peptidase S24/S26A/S26B/S26C" evidence="8">
    <location>
        <begin position="15"/>
        <end position="130"/>
    </location>
</feature>
<dbReference type="GO" id="GO:0009432">
    <property type="term" value="P:SOS response"/>
    <property type="evidence" value="ECO:0007669"/>
    <property type="project" value="UniProtKB-KW"/>
</dbReference>
<evidence type="ECO:0000256" key="1">
    <source>
        <dbReference type="ARBA" id="ARBA00007484"/>
    </source>
</evidence>
<dbReference type="InterPro" id="IPR050077">
    <property type="entry name" value="LexA_repressor"/>
</dbReference>
<comment type="similarity">
    <text evidence="1 7">Belongs to the peptidase S24 family.</text>
</comment>